<feature type="compositionally biased region" description="Low complexity" evidence="1">
    <location>
        <begin position="216"/>
        <end position="236"/>
    </location>
</feature>
<feature type="region of interest" description="Disordered" evidence="1">
    <location>
        <begin position="196"/>
        <end position="236"/>
    </location>
</feature>
<gene>
    <name evidence="2" type="ORF">POCULU_LOCUS10914</name>
</gene>
<evidence type="ECO:0000313" key="2">
    <source>
        <dbReference type="EMBL" id="CAG8669962.1"/>
    </source>
</evidence>
<feature type="compositionally biased region" description="Pro residues" evidence="1">
    <location>
        <begin position="118"/>
        <end position="128"/>
    </location>
</feature>
<organism evidence="2 3">
    <name type="scientific">Paraglomus occultum</name>
    <dbReference type="NCBI Taxonomy" id="144539"/>
    <lineage>
        <taxon>Eukaryota</taxon>
        <taxon>Fungi</taxon>
        <taxon>Fungi incertae sedis</taxon>
        <taxon>Mucoromycota</taxon>
        <taxon>Glomeromycotina</taxon>
        <taxon>Glomeromycetes</taxon>
        <taxon>Paraglomerales</taxon>
        <taxon>Paraglomeraceae</taxon>
        <taxon>Paraglomus</taxon>
    </lineage>
</organism>
<comment type="caution">
    <text evidence="2">The sequence shown here is derived from an EMBL/GenBank/DDBJ whole genome shotgun (WGS) entry which is preliminary data.</text>
</comment>
<dbReference type="Proteomes" id="UP000789572">
    <property type="component" value="Unassembled WGS sequence"/>
</dbReference>
<reference evidence="2" key="1">
    <citation type="submission" date="2021-06" db="EMBL/GenBank/DDBJ databases">
        <authorList>
            <person name="Kallberg Y."/>
            <person name="Tangrot J."/>
            <person name="Rosling A."/>
        </authorList>
    </citation>
    <scope>NUCLEOTIDE SEQUENCE</scope>
    <source>
        <strain evidence="2">IA702</strain>
    </source>
</reference>
<name>A0A9N9EBK2_9GLOM</name>
<feature type="compositionally biased region" description="Low complexity" evidence="1">
    <location>
        <begin position="46"/>
        <end position="75"/>
    </location>
</feature>
<evidence type="ECO:0000313" key="3">
    <source>
        <dbReference type="Proteomes" id="UP000789572"/>
    </source>
</evidence>
<feature type="non-terminal residue" evidence="2">
    <location>
        <position position="1"/>
    </location>
</feature>
<feature type="region of interest" description="Disordered" evidence="1">
    <location>
        <begin position="1"/>
        <end position="181"/>
    </location>
</feature>
<sequence>MPPTAYTRPYRQEYSEPAAQANGRRLQFKNSLPPRPYQNSRTSIKQQGNMQQQQYLQYQQRQQYQQPQQAYNQIPPQAPPRRRPRSQTLPEPFYQFIESDITAEPPFAFRGERQPFPENRPLPIPPSGFVPQTFVMPPVNSDPAVPSGRLSQPQLSPIVETDTPRYQRRRQPYPHKMRHSASLPNIRYVEIMDAPPTAAPYEEPSPTSSMFGHAESSVASSPRRARPKSWSSRGSG</sequence>
<accession>A0A9N9EBK2</accession>
<feature type="compositionally biased region" description="Basic residues" evidence="1">
    <location>
        <begin position="166"/>
        <end position="179"/>
    </location>
</feature>
<dbReference type="EMBL" id="CAJVPJ010006615">
    <property type="protein sequence ID" value="CAG8669962.1"/>
    <property type="molecule type" value="Genomic_DNA"/>
</dbReference>
<dbReference type="AlphaFoldDB" id="A0A9N9EBK2"/>
<evidence type="ECO:0000256" key="1">
    <source>
        <dbReference type="SAM" id="MobiDB-lite"/>
    </source>
</evidence>
<protein>
    <submittedName>
        <fullName evidence="2">5480_t:CDS:1</fullName>
    </submittedName>
</protein>
<keyword evidence="3" id="KW-1185">Reference proteome</keyword>
<proteinExistence type="predicted"/>